<dbReference type="InterPro" id="IPR008822">
    <property type="entry name" value="Endonuclease_RusA-like"/>
</dbReference>
<comment type="caution">
    <text evidence="1">The sequence shown here is derived from an EMBL/GenBank/DDBJ whole genome shotgun (WGS) entry which is preliminary data.</text>
</comment>
<dbReference type="GO" id="GO:0004519">
    <property type="term" value="F:endonuclease activity"/>
    <property type="evidence" value="ECO:0007669"/>
    <property type="project" value="UniProtKB-KW"/>
</dbReference>
<dbReference type="Gene3D" id="3.30.1330.70">
    <property type="entry name" value="Holliday junction resolvase RusA"/>
    <property type="match status" value="1"/>
</dbReference>
<dbReference type="Pfam" id="PF05866">
    <property type="entry name" value="RusA"/>
    <property type="match status" value="1"/>
</dbReference>
<evidence type="ECO:0000313" key="1">
    <source>
        <dbReference type="EMBL" id="MBB3205419.1"/>
    </source>
</evidence>
<dbReference type="Proteomes" id="UP000536179">
    <property type="component" value="Unassembled WGS sequence"/>
</dbReference>
<dbReference type="GO" id="GO:0006310">
    <property type="term" value="P:DNA recombination"/>
    <property type="evidence" value="ECO:0007669"/>
    <property type="project" value="InterPro"/>
</dbReference>
<dbReference type="EMBL" id="JACHXU010000003">
    <property type="protein sequence ID" value="MBB3205419.1"/>
    <property type="molecule type" value="Genomic_DNA"/>
</dbReference>
<keyword evidence="1" id="KW-0255">Endonuclease</keyword>
<accession>A0A7W5H4J9</accession>
<proteinExistence type="predicted"/>
<dbReference type="SUPFAM" id="SSF103084">
    <property type="entry name" value="Holliday junction resolvase RusA"/>
    <property type="match status" value="1"/>
</dbReference>
<keyword evidence="2" id="KW-1185">Reference proteome</keyword>
<reference evidence="1 2" key="1">
    <citation type="submission" date="2020-08" db="EMBL/GenBank/DDBJ databases">
        <title>Genomic Encyclopedia of Type Strains, Phase III (KMG-III): the genomes of soil and plant-associated and newly described type strains.</title>
        <authorList>
            <person name="Whitman W."/>
        </authorList>
    </citation>
    <scope>NUCLEOTIDE SEQUENCE [LARGE SCALE GENOMIC DNA]</scope>
    <source>
        <strain evidence="1 2">CECT 8075</strain>
    </source>
</reference>
<evidence type="ECO:0000313" key="2">
    <source>
        <dbReference type="Proteomes" id="UP000536179"/>
    </source>
</evidence>
<dbReference type="RefSeq" id="WP_184302918.1">
    <property type="nucleotide sequence ID" value="NZ_JACHXU010000003.1"/>
</dbReference>
<protein>
    <submittedName>
        <fullName evidence="1">Holliday junction resolvase RusA-like endonuclease</fullName>
    </submittedName>
</protein>
<keyword evidence="1" id="KW-0540">Nuclease</keyword>
<dbReference type="GO" id="GO:0006281">
    <property type="term" value="P:DNA repair"/>
    <property type="evidence" value="ECO:0007669"/>
    <property type="project" value="InterPro"/>
</dbReference>
<keyword evidence="1" id="KW-0378">Hydrolase</keyword>
<organism evidence="1 2">
    <name type="scientific">Aporhodopirellula rubra</name>
    <dbReference type="NCBI Taxonomy" id="980271"/>
    <lineage>
        <taxon>Bacteria</taxon>
        <taxon>Pseudomonadati</taxon>
        <taxon>Planctomycetota</taxon>
        <taxon>Planctomycetia</taxon>
        <taxon>Pirellulales</taxon>
        <taxon>Pirellulaceae</taxon>
        <taxon>Aporhodopirellula</taxon>
    </lineage>
</organism>
<dbReference type="GO" id="GO:0000287">
    <property type="term" value="F:magnesium ion binding"/>
    <property type="evidence" value="ECO:0007669"/>
    <property type="project" value="InterPro"/>
</dbReference>
<gene>
    <name evidence="1" type="ORF">FHS27_001219</name>
</gene>
<dbReference type="AlphaFoldDB" id="A0A7W5H4J9"/>
<sequence length="173" mass="19721">MQKLKLPYPPSVNRYWRHVGSRVLVSKQGREYRTAVGMYLHRKNVKPLDGDLVVDITLEPPDRRKRDVDNVLKAMLDSLQAGGAFHDDSQIVRLSIEKHAPFPKEGRVYVYLQTLPESIDISEARTCLRCNFVFAAKGPANRICPDCTFINNTLPNAMPIVRGEKRHNGEPLR</sequence>
<dbReference type="InterPro" id="IPR036614">
    <property type="entry name" value="RusA-like_sf"/>
</dbReference>
<name>A0A7W5H4J9_9BACT</name>